<dbReference type="InterPro" id="IPR001096">
    <property type="entry name" value="Peptidase_C13"/>
</dbReference>
<evidence type="ECO:0000256" key="2">
    <source>
        <dbReference type="ARBA" id="ARBA00009941"/>
    </source>
</evidence>
<evidence type="ECO:0008006" key="11">
    <source>
        <dbReference type="Google" id="ProtNLM"/>
    </source>
</evidence>
<comment type="pathway">
    <text evidence="1">Glycolipid biosynthesis; glycosylphosphatidylinositol-anchor biosynthesis.</text>
</comment>
<feature type="domain" description="Transcription factor IIIC 90kDa subunit N-terminal" evidence="7">
    <location>
        <begin position="423"/>
        <end position="983"/>
    </location>
</feature>
<organism evidence="9 10">
    <name type="scientific">Diatrype stigma</name>
    <dbReference type="NCBI Taxonomy" id="117547"/>
    <lineage>
        <taxon>Eukaryota</taxon>
        <taxon>Fungi</taxon>
        <taxon>Dikarya</taxon>
        <taxon>Ascomycota</taxon>
        <taxon>Pezizomycotina</taxon>
        <taxon>Sordariomycetes</taxon>
        <taxon>Xylariomycetidae</taxon>
        <taxon>Xylariales</taxon>
        <taxon>Diatrypaceae</taxon>
        <taxon>Diatrype</taxon>
    </lineage>
</organism>
<gene>
    <name evidence="9" type="ORF">SLS62_011220</name>
</gene>
<evidence type="ECO:0000259" key="7">
    <source>
        <dbReference type="Pfam" id="PF12657"/>
    </source>
</evidence>
<feature type="active site" description="Nucleophile" evidence="5">
    <location>
        <position position="186"/>
    </location>
</feature>
<dbReference type="GO" id="GO:0006508">
    <property type="term" value="P:proteolysis"/>
    <property type="evidence" value="ECO:0007669"/>
    <property type="project" value="InterPro"/>
</dbReference>
<dbReference type="GO" id="GO:0006506">
    <property type="term" value="P:GPI anchor biosynthetic process"/>
    <property type="evidence" value="ECO:0007669"/>
    <property type="project" value="UniProtKB-KW"/>
</dbReference>
<proteinExistence type="inferred from homology"/>
<dbReference type="Pfam" id="PF01650">
    <property type="entry name" value="Peptidase_C13"/>
    <property type="match status" value="1"/>
</dbReference>
<feature type="region of interest" description="Disordered" evidence="6">
    <location>
        <begin position="913"/>
        <end position="948"/>
    </location>
</feature>
<sequence>MAPDTTRPNRITSGPLLVSAEHTSNWAVLVGTSRFWFNYRHLANVLSMYRTVKRLGIPDSQILLMLPDDMACNPRNAFPGTVYSNSDRAVDLYGDNIEVDYRGYEVTVENFIRLLTDRVGDEMPRSKRLLTDDRSNIFIYMTGHGGNEFLKFQDAEEIGAFDLADAFEQMWEKRRYHEILFMIDTCQANTMYSKFYSPNIIATGSSELDQSSYSHHADNDVGVAVIDRYTYYNLEFLESEVKDLSSKKTVGDLFDSYSYDKIHSDAGVRYDLFPGGADAARSRLLTDFFGNIQNVEVDGSKNATIDEDILALSRTIATLSRLAEEEEAAAKNNATADPKGSKEARSRQGQTKKQMHVAKPLTDDNWWVKKLVGAGAVAGCLELGTWEPETLSTMPAADNPGKIPPLEPITLSTVALTTHSIAWSPDAELAIGCEDSVYIYLPEFTSPTTSLDTAARPPNYEQTPQYNEITLRFPTVELRRPELNQPLFEAVGQEFPRPFSDEQHGHPNLGSALATITGMGGSLNHVAALEWSPGGLGRMRRPVLAVLTSGGFVTIYCEGASDGMGSFKVRGRNTRALRSWVVPWAVGGELRIPAAAAAASAASARDLVDRRDHVTAFAWANDATDAVVAGGGGEGALLAYANDAHEVVILSVQARHKADAEPGDAGEWRVEEIDRFVAQGPHTVQDPTDPDYSPSGSSFSLSWSPWLKKSGSRSAFISYVAKNYVGFRQVTLRTPWVHMETPEIQVTPYDSDGICLFLGADAFVRWEDLIWTIDNEKVCRGLIATPARVHAFHLPFDAPKFRSRKDEHSIYDCNTIYPNPDETDQISNPITGLVVHPPSLSQTTSTPAFTLVRLSATNDNDNWYQTNQPLPPNPETRQEREPRWATEIEQSIQHQLPRSMAYQMVYNPENAEYEDEEMEDGSDYGSDGDLGGDSRGNDGDGDIAGMRGLDTSDQVYTTRVRIWGLAASPGKGVTAVFVSPQSTLKPDRITFGGMKFKVLFGQHHRGRTENSDDNDAPIPTLERLSTEARVWEWMYGGGLPVPGIVQARSGSSGGDDTPLKRKLAKVVSSMLCPFCETAIKPNNVGGKKKASASASESVLTSSACANGHVFETCAATGVPIVAPGVSNTCAVCGSKCLKPGELLAIARTLGIENIQNIIDGISHELCGGCGGKFIN</sequence>
<keyword evidence="4" id="KW-0732">Signal</keyword>
<dbReference type="PIRSF" id="PIRSF500138">
    <property type="entry name" value="GPI8"/>
    <property type="match status" value="1"/>
</dbReference>
<dbReference type="Gene3D" id="3.40.50.1460">
    <property type="match status" value="1"/>
</dbReference>
<reference evidence="9 10" key="1">
    <citation type="submission" date="2024-02" db="EMBL/GenBank/DDBJ databases">
        <title>De novo assembly and annotation of 12 fungi associated with fruit tree decline syndrome in Ontario, Canada.</title>
        <authorList>
            <person name="Sulman M."/>
            <person name="Ellouze W."/>
            <person name="Ilyukhin E."/>
        </authorList>
    </citation>
    <scope>NUCLEOTIDE SEQUENCE [LARGE SCALE GENOMIC DNA]</scope>
    <source>
        <strain evidence="9 10">M11/M66-122</strain>
    </source>
</reference>
<dbReference type="PIRSF" id="PIRSF019663">
    <property type="entry name" value="Legumain"/>
    <property type="match status" value="1"/>
</dbReference>
<evidence type="ECO:0000256" key="3">
    <source>
        <dbReference type="ARBA" id="ARBA00022502"/>
    </source>
</evidence>
<dbReference type="PRINTS" id="PR00776">
    <property type="entry name" value="HEMOGLOBNASE"/>
</dbReference>
<feature type="region of interest" description="Disordered" evidence="6">
    <location>
        <begin position="860"/>
        <end position="880"/>
    </location>
</feature>
<comment type="caution">
    <text evidence="9">The sequence shown here is derived from an EMBL/GenBank/DDBJ whole genome shotgun (WGS) entry which is preliminary data.</text>
</comment>
<evidence type="ECO:0000256" key="6">
    <source>
        <dbReference type="SAM" id="MobiDB-lite"/>
    </source>
</evidence>
<evidence type="ECO:0000256" key="4">
    <source>
        <dbReference type="ARBA" id="ARBA00022729"/>
    </source>
</evidence>
<dbReference type="InterPro" id="IPR024761">
    <property type="entry name" value="TFIIIC_delta_N"/>
</dbReference>
<name>A0AAN9U5M5_9PEZI</name>
<accession>A0AAN9U5M5</accession>
<feature type="active site" evidence="5">
    <location>
        <position position="144"/>
    </location>
</feature>
<evidence type="ECO:0000256" key="1">
    <source>
        <dbReference type="ARBA" id="ARBA00004687"/>
    </source>
</evidence>
<dbReference type="GO" id="GO:0003923">
    <property type="term" value="F:GPI-anchor transamidase activity"/>
    <property type="evidence" value="ECO:0007669"/>
    <property type="project" value="InterPro"/>
</dbReference>
<keyword evidence="3" id="KW-0337">GPI-anchor biosynthesis</keyword>
<dbReference type="Pfam" id="PF12657">
    <property type="entry name" value="TFIIIC_delta"/>
    <property type="match status" value="1"/>
</dbReference>
<dbReference type="Pfam" id="PF12660">
    <property type="entry name" value="zf-TFIIIC"/>
    <property type="match status" value="1"/>
</dbReference>
<dbReference type="EMBL" id="JAKJXP020000178">
    <property type="protein sequence ID" value="KAK7739806.1"/>
    <property type="molecule type" value="Genomic_DNA"/>
</dbReference>
<feature type="region of interest" description="Disordered" evidence="6">
    <location>
        <begin position="327"/>
        <end position="357"/>
    </location>
</feature>
<protein>
    <recommendedName>
        <fullName evidence="11">GPI-anchor transamidase</fullName>
    </recommendedName>
</protein>
<feature type="compositionally biased region" description="Acidic residues" evidence="6">
    <location>
        <begin position="913"/>
        <end position="922"/>
    </location>
</feature>
<dbReference type="AlphaFoldDB" id="A0AAN9U5M5"/>
<evidence type="ECO:0000256" key="5">
    <source>
        <dbReference type="PIRSR" id="PIRSR019663-1"/>
    </source>
</evidence>
<dbReference type="InterPro" id="IPR028361">
    <property type="entry name" value="GPI_transamidase"/>
</dbReference>
<keyword evidence="10" id="KW-1185">Reference proteome</keyword>
<dbReference type="PANTHER" id="PTHR48067:SF1">
    <property type="entry name" value="GPI-ANCHOR TRANSAMIDASE"/>
    <property type="match status" value="1"/>
</dbReference>
<feature type="domain" description="Transcription factor IIIC putative zinc-finger" evidence="8">
    <location>
        <begin position="1099"/>
        <end position="1173"/>
    </location>
</feature>
<dbReference type="Proteomes" id="UP001320420">
    <property type="component" value="Unassembled WGS sequence"/>
</dbReference>
<evidence type="ECO:0000259" key="8">
    <source>
        <dbReference type="Pfam" id="PF12660"/>
    </source>
</evidence>
<evidence type="ECO:0000313" key="10">
    <source>
        <dbReference type="Proteomes" id="UP001320420"/>
    </source>
</evidence>
<dbReference type="InterPro" id="IPR024764">
    <property type="entry name" value="TFIIIC_Znf"/>
</dbReference>
<dbReference type="GO" id="GO:0042765">
    <property type="term" value="C:GPI-anchor transamidase complex"/>
    <property type="evidence" value="ECO:0007669"/>
    <property type="project" value="InterPro"/>
</dbReference>
<dbReference type="FunFam" id="3.40.50.1460:FF:000003">
    <property type="entry name" value="GPI-anchor transamidase"/>
    <property type="match status" value="1"/>
</dbReference>
<dbReference type="GO" id="GO:0016255">
    <property type="term" value="P:attachment of GPI anchor to protein"/>
    <property type="evidence" value="ECO:0007669"/>
    <property type="project" value="InterPro"/>
</dbReference>
<dbReference type="PANTHER" id="PTHR48067">
    <property type="entry name" value="GPI-ANCHOR TRANSAMIDASE"/>
    <property type="match status" value="1"/>
</dbReference>
<evidence type="ECO:0000313" key="9">
    <source>
        <dbReference type="EMBL" id="KAK7739806.1"/>
    </source>
</evidence>
<comment type="similarity">
    <text evidence="2">Belongs to the peptidase C13 family.</text>
</comment>